<keyword evidence="9" id="KW-0289">Folate biosynthesis</keyword>
<evidence type="ECO:0000256" key="11">
    <source>
        <dbReference type="ARBA" id="ARBA00029766"/>
    </source>
</evidence>
<dbReference type="EMBL" id="PNIO01000006">
    <property type="protein sequence ID" value="PMP72674.1"/>
    <property type="molecule type" value="Genomic_DNA"/>
</dbReference>
<evidence type="ECO:0000256" key="12">
    <source>
        <dbReference type="ARBA" id="ARBA00033413"/>
    </source>
</evidence>
<dbReference type="InterPro" id="IPR035907">
    <property type="entry name" value="Hppk_sf"/>
</dbReference>
<evidence type="ECO:0000256" key="8">
    <source>
        <dbReference type="ARBA" id="ARBA00022840"/>
    </source>
</evidence>
<evidence type="ECO:0000313" key="15">
    <source>
        <dbReference type="Proteomes" id="UP000242288"/>
    </source>
</evidence>
<dbReference type="PANTHER" id="PTHR43071">
    <property type="entry name" value="2-AMINO-4-HYDROXY-6-HYDROXYMETHYLDIHYDROPTERIDINE PYROPHOSPHOKINASE"/>
    <property type="match status" value="1"/>
</dbReference>
<dbReference type="PANTHER" id="PTHR43071:SF1">
    <property type="entry name" value="2-AMINO-4-HYDROXY-6-HYDROXYMETHYLDIHYDROPTERIDINE PYROPHOSPHOKINASE"/>
    <property type="match status" value="1"/>
</dbReference>
<evidence type="ECO:0000256" key="4">
    <source>
        <dbReference type="ARBA" id="ARBA00016218"/>
    </source>
</evidence>
<feature type="domain" description="7,8-dihydro-6-hydroxymethylpterin-pyrophosphokinase" evidence="13">
    <location>
        <begin position="87"/>
        <end position="98"/>
    </location>
</feature>
<accession>A0A2J6WQM0</accession>
<evidence type="ECO:0000313" key="14">
    <source>
        <dbReference type="EMBL" id="PMP72674.1"/>
    </source>
</evidence>
<dbReference type="InterPro" id="IPR000550">
    <property type="entry name" value="Hppk"/>
</dbReference>
<keyword evidence="7 14" id="KW-0418">Kinase</keyword>
<comment type="function">
    <text evidence="10">Catalyzes the transfer of pyrophosphate from adenosine triphosphate (ATP) to 6-hydroxymethyl-7,8-dihydropterin, an enzymatic step in folate biosynthesis pathway.</text>
</comment>
<evidence type="ECO:0000256" key="5">
    <source>
        <dbReference type="ARBA" id="ARBA00022679"/>
    </source>
</evidence>
<dbReference type="GO" id="GO:0046656">
    <property type="term" value="P:folic acid biosynthetic process"/>
    <property type="evidence" value="ECO:0007669"/>
    <property type="project" value="UniProtKB-KW"/>
</dbReference>
<dbReference type="UniPathway" id="UPA00077">
    <property type="reaction ID" value="UER00155"/>
</dbReference>
<comment type="pathway">
    <text evidence="1">Cofactor biosynthesis; tetrahydrofolate biosynthesis; 2-amino-4-hydroxy-6-hydroxymethyl-7,8-dihydropteridine diphosphate from 7,8-dihydroneopterin triphosphate: step 4/4.</text>
</comment>
<evidence type="ECO:0000256" key="10">
    <source>
        <dbReference type="ARBA" id="ARBA00029409"/>
    </source>
</evidence>
<evidence type="ECO:0000256" key="6">
    <source>
        <dbReference type="ARBA" id="ARBA00022741"/>
    </source>
</evidence>
<evidence type="ECO:0000256" key="1">
    <source>
        <dbReference type="ARBA" id="ARBA00005051"/>
    </source>
</evidence>
<evidence type="ECO:0000256" key="7">
    <source>
        <dbReference type="ARBA" id="ARBA00022777"/>
    </source>
</evidence>
<dbReference type="NCBIfam" id="TIGR01498">
    <property type="entry name" value="folK"/>
    <property type="match status" value="1"/>
</dbReference>
<dbReference type="GO" id="GO:0005524">
    <property type="term" value="F:ATP binding"/>
    <property type="evidence" value="ECO:0007669"/>
    <property type="project" value="UniProtKB-KW"/>
</dbReference>
<protein>
    <recommendedName>
        <fullName evidence="4">2-amino-4-hydroxy-6-hydroxymethyldihydropteridine pyrophosphokinase</fullName>
        <ecNumber evidence="3">2.7.6.3</ecNumber>
    </recommendedName>
    <alternativeName>
        <fullName evidence="11">6-hydroxymethyl-7,8-dihydropterin pyrophosphokinase</fullName>
    </alternativeName>
    <alternativeName>
        <fullName evidence="12">7,8-dihydro-6-hydroxymethylpterin-pyrophosphokinase</fullName>
    </alternativeName>
</protein>
<sequence>MHRVFLSIGSNIGEKEKNCLQAIAILEQSGLIINKKSSIYITKPWGFKNQPDFANMAVEAFTDFDPRELLQLIKKIEKQMGRKSTIKYGPRIIDIDIIFYDNLIYESENLNIPHPLMHKRYFVLKPLVEIAPDFVHPVLGLTIKELFDNL</sequence>
<dbReference type="GO" id="GO:0016301">
    <property type="term" value="F:kinase activity"/>
    <property type="evidence" value="ECO:0007669"/>
    <property type="project" value="UniProtKB-KW"/>
</dbReference>
<evidence type="ECO:0000256" key="2">
    <source>
        <dbReference type="ARBA" id="ARBA00005810"/>
    </source>
</evidence>
<dbReference type="EC" id="2.7.6.3" evidence="3"/>
<comment type="similarity">
    <text evidence="2">Belongs to the HPPK family.</text>
</comment>
<organism evidence="14 15">
    <name type="scientific">Thermodesulfovibrio aggregans</name>
    <dbReference type="NCBI Taxonomy" id="86166"/>
    <lineage>
        <taxon>Bacteria</taxon>
        <taxon>Pseudomonadati</taxon>
        <taxon>Nitrospirota</taxon>
        <taxon>Thermodesulfovibrionia</taxon>
        <taxon>Thermodesulfovibrionales</taxon>
        <taxon>Thermodesulfovibrionaceae</taxon>
        <taxon>Thermodesulfovibrio</taxon>
    </lineage>
</organism>
<dbReference type="PROSITE" id="PS00794">
    <property type="entry name" value="HPPK"/>
    <property type="match status" value="1"/>
</dbReference>
<keyword evidence="6" id="KW-0547">Nucleotide-binding</keyword>
<dbReference type="Gene3D" id="3.30.70.560">
    <property type="entry name" value="7,8-Dihydro-6-hydroxymethylpterin-pyrophosphokinase HPPK"/>
    <property type="match status" value="1"/>
</dbReference>
<proteinExistence type="inferred from homology"/>
<comment type="caution">
    <text evidence="14">The sequence shown here is derived from an EMBL/GenBank/DDBJ whole genome shotgun (WGS) entry which is preliminary data.</text>
</comment>
<keyword evidence="5" id="KW-0808">Transferase</keyword>
<name>A0A2J6WQM0_9BACT</name>
<dbReference type="GO" id="GO:0003848">
    <property type="term" value="F:2-amino-4-hydroxy-6-hydroxymethyldihydropteridine diphosphokinase activity"/>
    <property type="evidence" value="ECO:0007669"/>
    <property type="project" value="UniProtKB-EC"/>
</dbReference>
<dbReference type="CDD" id="cd00483">
    <property type="entry name" value="HPPK"/>
    <property type="match status" value="1"/>
</dbReference>
<evidence type="ECO:0000259" key="13">
    <source>
        <dbReference type="PROSITE" id="PS00794"/>
    </source>
</evidence>
<evidence type="ECO:0000256" key="9">
    <source>
        <dbReference type="ARBA" id="ARBA00022909"/>
    </source>
</evidence>
<dbReference type="Proteomes" id="UP000242288">
    <property type="component" value="Unassembled WGS sequence"/>
</dbReference>
<dbReference type="GO" id="GO:0046654">
    <property type="term" value="P:tetrahydrofolate biosynthetic process"/>
    <property type="evidence" value="ECO:0007669"/>
    <property type="project" value="UniProtKB-UniPathway"/>
</dbReference>
<keyword evidence="8" id="KW-0067">ATP-binding</keyword>
<gene>
    <name evidence="14" type="primary">folK</name>
    <name evidence="14" type="ORF">C0186_00810</name>
</gene>
<evidence type="ECO:0000256" key="3">
    <source>
        <dbReference type="ARBA" id="ARBA00013253"/>
    </source>
</evidence>
<dbReference type="SUPFAM" id="SSF55083">
    <property type="entry name" value="6-hydroxymethyl-7,8-dihydropterin pyrophosphokinase, HPPK"/>
    <property type="match status" value="1"/>
</dbReference>
<reference evidence="14 15" key="1">
    <citation type="submission" date="2018-01" db="EMBL/GenBank/DDBJ databases">
        <title>Metagenomic assembled genomes from two thermal pools in the Uzon Caldera, Kamchatka, Russia.</title>
        <authorList>
            <person name="Wilkins L."/>
            <person name="Ettinger C."/>
        </authorList>
    </citation>
    <scope>NUCLEOTIDE SEQUENCE [LARGE SCALE GENOMIC DNA]</scope>
    <source>
        <strain evidence="14">ZAV-04</strain>
    </source>
</reference>
<dbReference type="AlphaFoldDB" id="A0A2J6WQM0"/>
<dbReference type="Pfam" id="PF01288">
    <property type="entry name" value="HPPK"/>
    <property type="match status" value="1"/>
</dbReference>